<evidence type="ECO:0000313" key="3">
    <source>
        <dbReference type="Proteomes" id="UP000304912"/>
    </source>
</evidence>
<proteinExistence type="predicted"/>
<dbReference type="PANTHER" id="PTHR33525">
    <property type="match status" value="1"/>
</dbReference>
<keyword evidence="3" id="KW-1185">Reference proteome</keyword>
<dbReference type="InterPro" id="IPR035919">
    <property type="entry name" value="EAL_sf"/>
</dbReference>
<dbReference type="RefSeq" id="WP_139755095.1">
    <property type="nucleotide sequence ID" value="NZ_CP039852.1"/>
</dbReference>
<dbReference type="PANTHER" id="PTHR33525:SF4">
    <property type="entry name" value="CYCLIC DI-GMP PHOSPHODIESTERASE CDGJ"/>
    <property type="match status" value="1"/>
</dbReference>
<evidence type="ECO:0000259" key="1">
    <source>
        <dbReference type="PROSITE" id="PS51833"/>
    </source>
</evidence>
<protein>
    <submittedName>
        <fullName evidence="2">EAL domain-containing protein</fullName>
    </submittedName>
</protein>
<dbReference type="KEGG" id="salk:FBQ74_02070"/>
<feature type="domain" description="HDOD" evidence="1">
    <location>
        <begin position="196"/>
        <end position="383"/>
    </location>
</feature>
<dbReference type="InterPro" id="IPR052340">
    <property type="entry name" value="RNase_Y/CdgJ"/>
</dbReference>
<dbReference type="PROSITE" id="PS51833">
    <property type="entry name" value="HDOD"/>
    <property type="match status" value="1"/>
</dbReference>
<dbReference type="Pfam" id="PF00563">
    <property type="entry name" value="EAL"/>
    <property type="match status" value="1"/>
</dbReference>
<organism evidence="2 3">
    <name type="scientific">Salinimonas iocasae</name>
    <dbReference type="NCBI Taxonomy" id="2572577"/>
    <lineage>
        <taxon>Bacteria</taxon>
        <taxon>Pseudomonadati</taxon>
        <taxon>Pseudomonadota</taxon>
        <taxon>Gammaproteobacteria</taxon>
        <taxon>Alteromonadales</taxon>
        <taxon>Alteromonadaceae</taxon>
        <taxon>Alteromonas/Salinimonas group</taxon>
        <taxon>Salinimonas</taxon>
    </lineage>
</organism>
<dbReference type="OrthoDB" id="9804751at2"/>
<dbReference type="PIRSF" id="PIRSF003180">
    <property type="entry name" value="DiGMPpdiest_YuxH"/>
    <property type="match status" value="1"/>
</dbReference>
<gene>
    <name evidence="2" type="ORF">FBQ74_02070</name>
</gene>
<dbReference type="EMBL" id="CP039852">
    <property type="protein sequence ID" value="QCZ92335.1"/>
    <property type="molecule type" value="Genomic_DNA"/>
</dbReference>
<dbReference type="Gene3D" id="3.20.20.450">
    <property type="entry name" value="EAL domain"/>
    <property type="match status" value="1"/>
</dbReference>
<dbReference type="Pfam" id="PF08668">
    <property type="entry name" value="HDOD"/>
    <property type="match status" value="1"/>
</dbReference>
<dbReference type="Proteomes" id="UP000304912">
    <property type="component" value="Chromosome"/>
</dbReference>
<dbReference type="AlphaFoldDB" id="A0A5B7YAA3"/>
<accession>A0A5B7YAA3</accession>
<reference evidence="2 3" key="1">
    <citation type="submission" date="2019-04" db="EMBL/GenBank/DDBJ databases">
        <title>Salinimonas iocasae sp. nov., a halophilic bacterium isolated from the outer tube casing of tubeworms in Okinawa Trough.</title>
        <authorList>
            <person name="Zhang H."/>
            <person name="Wang H."/>
            <person name="Li C."/>
        </authorList>
    </citation>
    <scope>NUCLEOTIDE SEQUENCE [LARGE SCALE GENOMIC DNA]</scope>
    <source>
        <strain evidence="2 3">KX18D6</strain>
    </source>
</reference>
<dbReference type="InterPro" id="IPR014408">
    <property type="entry name" value="dGMP_Pdiesterase_EAL/HD-GYP"/>
</dbReference>
<dbReference type="Gene3D" id="1.10.3210.10">
    <property type="entry name" value="Hypothetical protein af1432"/>
    <property type="match status" value="1"/>
</dbReference>
<dbReference type="InterPro" id="IPR001633">
    <property type="entry name" value="EAL_dom"/>
</dbReference>
<dbReference type="SUPFAM" id="SSF109604">
    <property type="entry name" value="HD-domain/PDEase-like"/>
    <property type="match status" value="1"/>
</dbReference>
<sequence length="412" mass="46599">MFAFIARQPILDRDKDVFAYELLFRDGKGGTFPEPPSEKAKGLIEQFNPLGLDDLSAEKKSFISFSAETLVSRFPTNLNPEQVVVELGENPYKESGLREACEHIKQLGFKLALDDPMMLSGNHEALPLVDIVKVDISKIRLEQAHKRISQFTDANVQLIANNVNDYDVFNDCRDLGFDFFQGYFFASPTARIAREIPASKMSLVELMGESSSEKFDLSRINGIIERDAALSYLLLKFINNPTVNKRYKITSLKHALTYMGEVEIKKFIALLSLTHLGSDKPLELIHMSLVRAKFFDLLTQHRKRQTNPPIGFLVGLFSLLDALLDQDMLDIVKQLPLTDTVNDALLGKSSEFNHYLSLVRAFESALWMNVIKQSKALDTDQKLLHSLYNQAIVWGNSVRATISSHYPRPLLN</sequence>
<dbReference type="SUPFAM" id="SSF141868">
    <property type="entry name" value="EAL domain-like"/>
    <property type="match status" value="1"/>
</dbReference>
<name>A0A5B7YAA3_9ALTE</name>
<evidence type="ECO:0000313" key="2">
    <source>
        <dbReference type="EMBL" id="QCZ92335.1"/>
    </source>
</evidence>
<dbReference type="InterPro" id="IPR013976">
    <property type="entry name" value="HDOD"/>
</dbReference>